<sequence>MRQVCPQQCLSGQYFPSLSPVNLTRVQGWSSGIGFSKGSWPMRLSEPARARWFGRERGQVLRCRIGLEDVERILSILLPAAAMRLWR</sequence>
<reference evidence="1 2" key="1">
    <citation type="submission" date="2019-02" db="EMBL/GenBank/DDBJ databases">
        <title>Planctomycetal bacteria perform biofilm scaping via a novel small molecule.</title>
        <authorList>
            <person name="Jeske O."/>
            <person name="Boedeker C."/>
            <person name="Wiegand S."/>
            <person name="Breitling P."/>
            <person name="Kallscheuer N."/>
            <person name="Jogler M."/>
            <person name="Rohde M."/>
            <person name="Petersen J."/>
            <person name="Medema M.H."/>
            <person name="Surup F."/>
            <person name="Jogler C."/>
        </authorList>
    </citation>
    <scope>NUCLEOTIDE SEQUENCE [LARGE SCALE GENOMIC DNA]</scope>
    <source>
        <strain evidence="1 2">Mal15</strain>
    </source>
</reference>
<dbReference type="AlphaFoldDB" id="A0A5B9MMZ3"/>
<gene>
    <name evidence="1" type="ORF">Mal15_68930</name>
</gene>
<dbReference type="EMBL" id="CP036264">
    <property type="protein sequence ID" value="QEG02772.1"/>
    <property type="molecule type" value="Genomic_DNA"/>
</dbReference>
<organism evidence="1 2">
    <name type="scientific">Stieleria maiorica</name>
    <dbReference type="NCBI Taxonomy" id="2795974"/>
    <lineage>
        <taxon>Bacteria</taxon>
        <taxon>Pseudomonadati</taxon>
        <taxon>Planctomycetota</taxon>
        <taxon>Planctomycetia</taxon>
        <taxon>Pirellulales</taxon>
        <taxon>Pirellulaceae</taxon>
        <taxon>Stieleria</taxon>
    </lineage>
</organism>
<keyword evidence="2" id="KW-1185">Reference proteome</keyword>
<dbReference type="Proteomes" id="UP000321353">
    <property type="component" value="Chromosome"/>
</dbReference>
<dbReference type="KEGG" id="smam:Mal15_68930"/>
<evidence type="ECO:0000313" key="2">
    <source>
        <dbReference type="Proteomes" id="UP000321353"/>
    </source>
</evidence>
<name>A0A5B9MMZ3_9BACT</name>
<protein>
    <submittedName>
        <fullName evidence="1">Uncharacterized protein</fullName>
    </submittedName>
</protein>
<proteinExistence type="predicted"/>
<evidence type="ECO:0000313" key="1">
    <source>
        <dbReference type="EMBL" id="QEG02772.1"/>
    </source>
</evidence>
<accession>A0A5B9MMZ3</accession>